<evidence type="ECO:0000256" key="1">
    <source>
        <dbReference type="SAM" id="Phobius"/>
    </source>
</evidence>
<feature type="transmembrane region" description="Helical" evidence="1">
    <location>
        <begin position="115"/>
        <end position="135"/>
    </location>
</feature>
<sequence>MECDTALAAVGIVLYFLGFIYYGKCALAGKVNPSLASWEQWAVLGILLAVSSHVMNKGDVIKSLQAYGICIANVIMVVVVLIARKYDKPKLRDTALSLFGLLAIFLWWLKHDATYALLTLLFPVVISIIPTWINTWQEPSREDPKPWLVICFSYLLTGTATALRVQYWTMEWHQVALHVTGFATQFVVPLIAILKKNR</sequence>
<dbReference type="Proteomes" id="UP000178583">
    <property type="component" value="Unassembled WGS sequence"/>
</dbReference>
<organism evidence="2 3">
    <name type="scientific">Candidatus Berkelbacteria bacterium RIFOXYA2_FULL_43_10</name>
    <dbReference type="NCBI Taxonomy" id="1797472"/>
    <lineage>
        <taxon>Bacteria</taxon>
        <taxon>Candidatus Berkelbacteria</taxon>
    </lineage>
</organism>
<feature type="transmembrane region" description="Helical" evidence="1">
    <location>
        <begin position="66"/>
        <end position="84"/>
    </location>
</feature>
<dbReference type="AlphaFoldDB" id="A0A1F5E763"/>
<gene>
    <name evidence="2" type="ORF">A2215_01790</name>
</gene>
<keyword evidence="1" id="KW-1133">Transmembrane helix</keyword>
<evidence type="ECO:0000313" key="3">
    <source>
        <dbReference type="Proteomes" id="UP000178583"/>
    </source>
</evidence>
<accession>A0A1F5E763</accession>
<feature type="transmembrane region" description="Helical" evidence="1">
    <location>
        <begin position="6"/>
        <end position="23"/>
    </location>
</feature>
<proteinExistence type="predicted"/>
<reference evidence="2 3" key="1">
    <citation type="journal article" date="2016" name="Nat. Commun.">
        <title>Thousands of microbial genomes shed light on interconnected biogeochemical processes in an aquifer system.</title>
        <authorList>
            <person name="Anantharaman K."/>
            <person name="Brown C.T."/>
            <person name="Hug L.A."/>
            <person name="Sharon I."/>
            <person name="Castelle C.J."/>
            <person name="Probst A.J."/>
            <person name="Thomas B.C."/>
            <person name="Singh A."/>
            <person name="Wilkins M.J."/>
            <person name="Karaoz U."/>
            <person name="Brodie E.L."/>
            <person name="Williams K.H."/>
            <person name="Hubbard S.S."/>
            <person name="Banfield J.F."/>
        </authorList>
    </citation>
    <scope>NUCLEOTIDE SEQUENCE [LARGE SCALE GENOMIC DNA]</scope>
</reference>
<keyword evidence="1" id="KW-0472">Membrane</keyword>
<name>A0A1F5E763_9BACT</name>
<comment type="caution">
    <text evidence="2">The sequence shown here is derived from an EMBL/GenBank/DDBJ whole genome shotgun (WGS) entry which is preliminary data.</text>
</comment>
<feature type="transmembrane region" description="Helical" evidence="1">
    <location>
        <begin position="91"/>
        <end position="109"/>
    </location>
</feature>
<feature type="transmembrane region" description="Helical" evidence="1">
    <location>
        <begin position="175"/>
        <end position="194"/>
    </location>
</feature>
<dbReference type="STRING" id="1797472.A2215_01790"/>
<feature type="transmembrane region" description="Helical" evidence="1">
    <location>
        <begin position="147"/>
        <end position="169"/>
    </location>
</feature>
<dbReference type="EMBL" id="MEZY01000038">
    <property type="protein sequence ID" value="OGD63171.1"/>
    <property type="molecule type" value="Genomic_DNA"/>
</dbReference>
<keyword evidence="1" id="KW-0812">Transmembrane</keyword>
<evidence type="ECO:0000313" key="2">
    <source>
        <dbReference type="EMBL" id="OGD63171.1"/>
    </source>
</evidence>
<protein>
    <submittedName>
        <fullName evidence="2">Uncharacterized protein</fullName>
    </submittedName>
</protein>